<dbReference type="InterPro" id="IPR014710">
    <property type="entry name" value="RmlC-like_jellyroll"/>
</dbReference>
<dbReference type="SMART" id="SM00419">
    <property type="entry name" value="HTH_CRP"/>
    <property type="match status" value="1"/>
</dbReference>
<dbReference type="InterPro" id="IPR018490">
    <property type="entry name" value="cNMP-bd_dom_sf"/>
</dbReference>
<evidence type="ECO:0000313" key="6">
    <source>
        <dbReference type="Proteomes" id="UP001382935"/>
    </source>
</evidence>
<keyword evidence="1" id="KW-0805">Transcription regulation</keyword>
<dbReference type="Pfam" id="PF13545">
    <property type="entry name" value="HTH_Crp_2"/>
    <property type="match status" value="1"/>
</dbReference>
<feature type="domain" description="HTH crp-type" evidence="4">
    <location>
        <begin position="144"/>
        <end position="218"/>
    </location>
</feature>
<keyword evidence="2" id="KW-0238">DNA-binding</keyword>
<name>A0ABZ2FX30_9SPHN</name>
<protein>
    <submittedName>
        <fullName evidence="5">Crp/Fnr family transcriptional regulator</fullName>
    </submittedName>
</protein>
<accession>A0ABZ2FX30</accession>
<dbReference type="InterPro" id="IPR036390">
    <property type="entry name" value="WH_DNA-bd_sf"/>
</dbReference>
<dbReference type="SUPFAM" id="SSF51206">
    <property type="entry name" value="cAMP-binding domain-like"/>
    <property type="match status" value="1"/>
</dbReference>
<dbReference type="Proteomes" id="UP001382935">
    <property type="component" value="Chromosome"/>
</dbReference>
<dbReference type="Gene3D" id="1.10.10.10">
    <property type="entry name" value="Winged helix-like DNA-binding domain superfamily/Winged helix DNA-binding domain"/>
    <property type="match status" value="1"/>
</dbReference>
<evidence type="ECO:0000256" key="1">
    <source>
        <dbReference type="ARBA" id="ARBA00023015"/>
    </source>
</evidence>
<gene>
    <name evidence="5" type="ORF">V6R86_01445</name>
</gene>
<keyword evidence="3" id="KW-0804">Transcription</keyword>
<evidence type="ECO:0000259" key="4">
    <source>
        <dbReference type="PROSITE" id="PS51063"/>
    </source>
</evidence>
<dbReference type="PROSITE" id="PS51063">
    <property type="entry name" value="HTH_CRP_2"/>
    <property type="match status" value="1"/>
</dbReference>
<dbReference type="InterPro" id="IPR036388">
    <property type="entry name" value="WH-like_DNA-bd_sf"/>
</dbReference>
<sequence>MDIHLKRLRSRFEISQEEEKVIRALPDGEQEVGPDRTIIRANQPQRDSRILLSGVTGRHKGLRNGTRQITELNLAGDPIDLHSFTLKWLDHDIVSFTHCRLAMVPHERLWAMTNDYPRLALIYWFGTNLDASIHREWELSLGRRQAPGRMAHLFCELHERLGIVGLTDADGFAFPLNQNELGECLGLTAVHVNRTLRQLRDRGLCDVRDQRFVIHDLPGLQALAEFDPRYLFLGPHPL</sequence>
<keyword evidence="6" id="KW-1185">Reference proteome</keyword>
<evidence type="ECO:0000256" key="2">
    <source>
        <dbReference type="ARBA" id="ARBA00023125"/>
    </source>
</evidence>
<proteinExistence type="predicted"/>
<dbReference type="RefSeq" id="WP_338501403.1">
    <property type="nucleotide sequence ID" value="NZ_CP145607.1"/>
</dbReference>
<dbReference type="EMBL" id="CP145607">
    <property type="protein sequence ID" value="WWM69396.1"/>
    <property type="molecule type" value="Genomic_DNA"/>
</dbReference>
<dbReference type="SUPFAM" id="SSF46785">
    <property type="entry name" value="Winged helix' DNA-binding domain"/>
    <property type="match status" value="1"/>
</dbReference>
<reference evidence="5 6" key="1">
    <citation type="submission" date="2024-02" db="EMBL/GenBank/DDBJ databases">
        <title>Full genome sequence of Sphingomonas kaistensis.</title>
        <authorList>
            <person name="Poletto B.L."/>
            <person name="Silva G."/>
            <person name="Galante D."/>
            <person name="Campos K.R."/>
            <person name="Santos M.B.N."/>
            <person name="Sacchi C.T."/>
        </authorList>
    </citation>
    <scope>NUCLEOTIDE SEQUENCE [LARGE SCALE GENOMIC DNA]</scope>
    <source>
        <strain evidence="5 6">MA4R</strain>
    </source>
</reference>
<organism evidence="5 6">
    <name type="scientific">Sphingomonas kaistensis</name>
    <dbReference type="NCBI Taxonomy" id="298708"/>
    <lineage>
        <taxon>Bacteria</taxon>
        <taxon>Pseudomonadati</taxon>
        <taxon>Pseudomonadota</taxon>
        <taxon>Alphaproteobacteria</taxon>
        <taxon>Sphingomonadales</taxon>
        <taxon>Sphingomonadaceae</taxon>
        <taxon>Sphingomonas</taxon>
    </lineage>
</organism>
<dbReference type="Gene3D" id="2.60.120.10">
    <property type="entry name" value="Jelly Rolls"/>
    <property type="match status" value="1"/>
</dbReference>
<evidence type="ECO:0000313" key="5">
    <source>
        <dbReference type="EMBL" id="WWM69396.1"/>
    </source>
</evidence>
<dbReference type="InterPro" id="IPR012318">
    <property type="entry name" value="HTH_CRP"/>
</dbReference>
<evidence type="ECO:0000256" key="3">
    <source>
        <dbReference type="ARBA" id="ARBA00023163"/>
    </source>
</evidence>